<feature type="compositionally biased region" description="Polar residues" evidence="1">
    <location>
        <begin position="488"/>
        <end position="509"/>
    </location>
</feature>
<sequence length="509" mass="55826">MNRVLNEETGISNRMVNTDDQPTMCLQLRRRSLRLAPILPIGAMAVVMSLAAAFGPAQLMAADGTPGDSVPAGSPATAEQDKPDSQLPYGYTPPSVIPPGASSDEEWVVQFGDGGKRATDNARRDFLSVFNRGNFESAEDRENFEKYIQWRLAQFTLRKYLTANPQQQQIGSMRSKWLRDVDRARKAGPTIFQAYVDTLVRETPKLFKYHMVARLNAAVLLAELNETPAEGNKPAVPLLAVTEPLLDFLGQQNQLGVVRVPAVRGLARVIRDGQPPEKIRDDIITAFVNELQNGDPKNDALATTIAEELGRLGIVNGSDRTPVVVNALTKTLADKKRGYRSRSEAAAALGRLSLDNTINVRLIAFEIAALAQEMATTFEKEAAEAQKNELNPNYVAWKKPFFNLYTAFKGDKRVNIERGHGLSNKDGLNGATKQTVNAAYGQVLPLILSILVEKPIEPKDQDAILQWLEANKPPSRKVHDSFKEIISDDQSQAPGTLSSATASNTEANN</sequence>
<dbReference type="InterPro" id="IPR011989">
    <property type="entry name" value="ARM-like"/>
</dbReference>
<dbReference type="Gene3D" id="1.25.10.10">
    <property type="entry name" value="Leucine-rich Repeat Variant"/>
    <property type="match status" value="1"/>
</dbReference>
<keyword evidence="4" id="KW-1185">Reference proteome</keyword>
<dbReference type="SUPFAM" id="SSF48371">
    <property type="entry name" value="ARM repeat"/>
    <property type="match status" value="1"/>
</dbReference>
<gene>
    <name evidence="3" type="ORF">Mal52_16750</name>
</gene>
<protein>
    <submittedName>
        <fullName evidence="3">Uncharacterized protein</fullName>
    </submittedName>
</protein>
<evidence type="ECO:0000256" key="2">
    <source>
        <dbReference type="SAM" id="Phobius"/>
    </source>
</evidence>
<feature type="region of interest" description="Disordered" evidence="1">
    <location>
        <begin position="64"/>
        <end position="91"/>
    </location>
</feature>
<keyword evidence="2" id="KW-0472">Membrane</keyword>
<dbReference type="AlphaFoldDB" id="A0A517ZL96"/>
<proteinExistence type="predicted"/>
<reference evidence="3 4" key="1">
    <citation type="submission" date="2019-02" db="EMBL/GenBank/DDBJ databases">
        <title>Deep-cultivation of Planctomycetes and their phenomic and genomic characterization uncovers novel biology.</title>
        <authorList>
            <person name="Wiegand S."/>
            <person name="Jogler M."/>
            <person name="Boedeker C."/>
            <person name="Pinto D."/>
            <person name="Vollmers J."/>
            <person name="Rivas-Marin E."/>
            <person name="Kohn T."/>
            <person name="Peeters S.H."/>
            <person name="Heuer A."/>
            <person name="Rast P."/>
            <person name="Oberbeckmann S."/>
            <person name="Bunk B."/>
            <person name="Jeske O."/>
            <person name="Meyerdierks A."/>
            <person name="Storesund J.E."/>
            <person name="Kallscheuer N."/>
            <person name="Luecker S."/>
            <person name="Lage O.M."/>
            <person name="Pohl T."/>
            <person name="Merkel B.J."/>
            <person name="Hornburger P."/>
            <person name="Mueller R.-W."/>
            <person name="Bruemmer F."/>
            <person name="Labrenz M."/>
            <person name="Spormann A.M."/>
            <person name="Op den Camp H."/>
            <person name="Overmann J."/>
            <person name="Amann R."/>
            <person name="Jetten M.S.M."/>
            <person name="Mascher T."/>
            <person name="Medema M.H."/>
            <person name="Devos D.P."/>
            <person name="Kaster A.-K."/>
            <person name="Ovreas L."/>
            <person name="Rohde M."/>
            <person name="Galperin M.Y."/>
            <person name="Jogler C."/>
        </authorList>
    </citation>
    <scope>NUCLEOTIDE SEQUENCE [LARGE SCALE GENOMIC DNA]</scope>
    <source>
        <strain evidence="3 4">Mal52</strain>
    </source>
</reference>
<dbReference type="InterPro" id="IPR016024">
    <property type="entry name" value="ARM-type_fold"/>
</dbReference>
<dbReference type="EMBL" id="CP036276">
    <property type="protein sequence ID" value="QDU43203.1"/>
    <property type="molecule type" value="Genomic_DNA"/>
</dbReference>
<dbReference type="RefSeq" id="WP_145375342.1">
    <property type="nucleotide sequence ID" value="NZ_CP036276.1"/>
</dbReference>
<feature type="region of interest" description="Disordered" evidence="1">
    <location>
        <begin position="474"/>
        <end position="509"/>
    </location>
</feature>
<name>A0A517ZL96_9PLAN</name>
<organism evidence="3 4">
    <name type="scientific">Symmachiella dynata</name>
    <dbReference type="NCBI Taxonomy" id="2527995"/>
    <lineage>
        <taxon>Bacteria</taxon>
        <taxon>Pseudomonadati</taxon>
        <taxon>Planctomycetota</taxon>
        <taxon>Planctomycetia</taxon>
        <taxon>Planctomycetales</taxon>
        <taxon>Planctomycetaceae</taxon>
        <taxon>Symmachiella</taxon>
    </lineage>
</organism>
<feature type="compositionally biased region" description="Basic and acidic residues" evidence="1">
    <location>
        <begin position="477"/>
        <end position="486"/>
    </location>
</feature>
<evidence type="ECO:0000313" key="4">
    <source>
        <dbReference type="Proteomes" id="UP000319383"/>
    </source>
</evidence>
<keyword evidence="2" id="KW-1133">Transmembrane helix</keyword>
<evidence type="ECO:0000313" key="3">
    <source>
        <dbReference type="EMBL" id="QDU43203.1"/>
    </source>
</evidence>
<dbReference type="KEGG" id="sdyn:Mal52_16750"/>
<feature type="transmembrane region" description="Helical" evidence="2">
    <location>
        <begin position="35"/>
        <end position="55"/>
    </location>
</feature>
<keyword evidence="2" id="KW-0812">Transmembrane</keyword>
<accession>A0A517ZL96</accession>
<evidence type="ECO:0000256" key="1">
    <source>
        <dbReference type="SAM" id="MobiDB-lite"/>
    </source>
</evidence>
<dbReference type="Proteomes" id="UP000319383">
    <property type="component" value="Chromosome"/>
</dbReference>